<evidence type="ECO:0000313" key="1">
    <source>
        <dbReference type="EMBL" id="CAG9135031.1"/>
    </source>
</evidence>
<organism evidence="1 2">
    <name type="scientific">Plutella xylostella</name>
    <name type="common">Diamondback moth</name>
    <name type="synonym">Plutella maculipennis</name>
    <dbReference type="NCBI Taxonomy" id="51655"/>
    <lineage>
        <taxon>Eukaryota</taxon>
        <taxon>Metazoa</taxon>
        <taxon>Ecdysozoa</taxon>
        <taxon>Arthropoda</taxon>
        <taxon>Hexapoda</taxon>
        <taxon>Insecta</taxon>
        <taxon>Pterygota</taxon>
        <taxon>Neoptera</taxon>
        <taxon>Endopterygota</taxon>
        <taxon>Lepidoptera</taxon>
        <taxon>Glossata</taxon>
        <taxon>Ditrysia</taxon>
        <taxon>Yponomeutoidea</taxon>
        <taxon>Plutellidae</taxon>
        <taxon>Plutella</taxon>
    </lineage>
</organism>
<name>A0A8S4G5E5_PLUXY</name>
<evidence type="ECO:0000313" key="2">
    <source>
        <dbReference type="Proteomes" id="UP000653454"/>
    </source>
</evidence>
<dbReference type="EMBL" id="CAJHNJ030000093">
    <property type="protein sequence ID" value="CAG9135031.1"/>
    <property type="molecule type" value="Genomic_DNA"/>
</dbReference>
<accession>A0A8S4G5E5</accession>
<proteinExistence type="predicted"/>
<dbReference type="Proteomes" id="UP000653454">
    <property type="component" value="Unassembled WGS sequence"/>
</dbReference>
<gene>
    <name evidence="1" type="ORF">PLXY2_LOCUS13294</name>
</gene>
<reference evidence="1" key="1">
    <citation type="submission" date="2020-11" db="EMBL/GenBank/DDBJ databases">
        <authorList>
            <person name="Whiteford S."/>
        </authorList>
    </citation>
    <scope>NUCLEOTIDE SEQUENCE</scope>
</reference>
<dbReference type="AlphaFoldDB" id="A0A8S4G5E5"/>
<protein>
    <submittedName>
        <fullName evidence="1">(diamondback moth) hypothetical protein</fullName>
    </submittedName>
</protein>
<comment type="caution">
    <text evidence="1">The sequence shown here is derived from an EMBL/GenBank/DDBJ whole genome shotgun (WGS) entry which is preliminary data.</text>
</comment>
<keyword evidence="2" id="KW-1185">Reference proteome</keyword>
<sequence length="144" mass="14497">MSLCAEASITAEQLGDEALALGLALVEADTWAAAAPSGLASGMSLCAEASITAEQLGDEALALGLALVEADTWAAAAPSGLASNRTVVTWHTCGMSLCAEASITAEKLGDEALALGLALVEADTWAAAAPSGLARYYILNYQPK</sequence>